<dbReference type="SUPFAM" id="SSF48403">
    <property type="entry name" value="Ankyrin repeat"/>
    <property type="match status" value="1"/>
</dbReference>
<evidence type="ECO:0000313" key="5">
    <source>
        <dbReference type="Proteomes" id="UP000789595"/>
    </source>
</evidence>
<evidence type="ECO:0000313" key="4">
    <source>
        <dbReference type="EMBL" id="CAH0379584.1"/>
    </source>
</evidence>
<keyword evidence="2 3" id="KW-0040">ANK repeat</keyword>
<dbReference type="SMART" id="SM00248">
    <property type="entry name" value="ANK"/>
    <property type="match status" value="2"/>
</dbReference>
<feature type="repeat" description="ANK" evidence="3">
    <location>
        <begin position="48"/>
        <end position="81"/>
    </location>
</feature>
<reference evidence="4" key="1">
    <citation type="submission" date="2021-11" db="EMBL/GenBank/DDBJ databases">
        <authorList>
            <consortium name="Genoscope - CEA"/>
            <person name="William W."/>
        </authorList>
    </citation>
    <scope>NUCLEOTIDE SEQUENCE</scope>
</reference>
<dbReference type="EMBL" id="CAKKNE010000006">
    <property type="protein sequence ID" value="CAH0379584.1"/>
    <property type="molecule type" value="Genomic_DNA"/>
</dbReference>
<dbReference type="PANTHER" id="PTHR24189">
    <property type="entry name" value="MYOTROPHIN"/>
    <property type="match status" value="1"/>
</dbReference>
<feature type="repeat" description="ANK" evidence="3">
    <location>
        <begin position="83"/>
        <end position="115"/>
    </location>
</feature>
<dbReference type="PROSITE" id="PS50088">
    <property type="entry name" value="ANK_REPEAT"/>
    <property type="match status" value="2"/>
</dbReference>
<evidence type="ECO:0000256" key="1">
    <source>
        <dbReference type="ARBA" id="ARBA00022737"/>
    </source>
</evidence>
<dbReference type="Proteomes" id="UP000789595">
    <property type="component" value="Unassembled WGS sequence"/>
</dbReference>
<sequence length="244" mass="26988">MFGPLPHDTGAVYQACYRLDVDALRRALANLTAEADLSFRRLGTAGHVGFTPLHIIVDRSDNAEMVSMLLKAGHDINARTNTDGPTALHIAVGHGRVDCVAALLAAGASVTIKYDGLEPIDEVTNNNCRRIVPMLRRASSDGVYLDQQRPGTSDPRFWFHDWDGRPYHEENYQILSTYFMKIFMSNSGSKIFLSGPAGHGPGTFATYEKAHRARLTKTFVPKFPQLPPDVIPTIVAFAFHTGWY</sequence>
<organism evidence="4 5">
    <name type="scientific">Pelagomonas calceolata</name>
    <dbReference type="NCBI Taxonomy" id="35677"/>
    <lineage>
        <taxon>Eukaryota</taxon>
        <taxon>Sar</taxon>
        <taxon>Stramenopiles</taxon>
        <taxon>Ochrophyta</taxon>
        <taxon>Pelagophyceae</taxon>
        <taxon>Pelagomonadales</taxon>
        <taxon>Pelagomonadaceae</taxon>
        <taxon>Pelagomonas</taxon>
    </lineage>
</organism>
<dbReference type="Gene3D" id="1.25.40.20">
    <property type="entry name" value="Ankyrin repeat-containing domain"/>
    <property type="match status" value="1"/>
</dbReference>
<evidence type="ECO:0000256" key="2">
    <source>
        <dbReference type="ARBA" id="ARBA00023043"/>
    </source>
</evidence>
<dbReference type="InterPro" id="IPR050745">
    <property type="entry name" value="Multifunctional_regulatory"/>
</dbReference>
<dbReference type="AlphaFoldDB" id="A0A8J2T1U4"/>
<comment type="caution">
    <text evidence="4">The sequence shown here is derived from an EMBL/GenBank/DDBJ whole genome shotgun (WGS) entry which is preliminary data.</text>
</comment>
<keyword evidence="1" id="KW-0677">Repeat</keyword>
<name>A0A8J2T1U4_9STRA</name>
<keyword evidence="5" id="KW-1185">Reference proteome</keyword>
<gene>
    <name evidence="4" type="ORF">PECAL_6P12130</name>
</gene>
<proteinExistence type="predicted"/>
<dbReference type="OrthoDB" id="20872at2759"/>
<accession>A0A8J2T1U4</accession>
<dbReference type="InterPro" id="IPR002110">
    <property type="entry name" value="Ankyrin_rpt"/>
</dbReference>
<dbReference type="Pfam" id="PF12796">
    <property type="entry name" value="Ank_2"/>
    <property type="match status" value="1"/>
</dbReference>
<evidence type="ECO:0000256" key="3">
    <source>
        <dbReference type="PROSITE-ProRule" id="PRU00023"/>
    </source>
</evidence>
<dbReference type="PROSITE" id="PS50297">
    <property type="entry name" value="ANK_REP_REGION"/>
    <property type="match status" value="2"/>
</dbReference>
<protein>
    <submittedName>
        <fullName evidence="4">Uncharacterized protein</fullName>
    </submittedName>
</protein>
<dbReference type="InterPro" id="IPR036770">
    <property type="entry name" value="Ankyrin_rpt-contain_sf"/>
</dbReference>